<dbReference type="OrthoDB" id="9812109at2"/>
<proteinExistence type="inferred from homology"/>
<dbReference type="HOGENOM" id="CLU_013615_0_0_12"/>
<dbReference type="STRING" id="545695.TREAZ_1101"/>
<keyword evidence="4 5" id="KW-0413">Isomerase</keyword>
<protein>
    <recommendedName>
        <fullName evidence="6">Peptidyl-prolyl cis-trans isomerase</fullName>
        <ecNumber evidence="6">5.2.1.8</ecNumber>
    </recommendedName>
</protein>
<evidence type="ECO:0000256" key="4">
    <source>
        <dbReference type="ARBA" id="ARBA00023235"/>
    </source>
</evidence>
<dbReference type="InterPro" id="IPR046357">
    <property type="entry name" value="PPIase_dom_sf"/>
</dbReference>
<dbReference type="GO" id="GO:0003755">
    <property type="term" value="F:peptidyl-prolyl cis-trans isomerase activity"/>
    <property type="evidence" value="ECO:0007669"/>
    <property type="project" value="UniProtKB-UniRule"/>
</dbReference>
<dbReference type="Gene3D" id="1.10.287.460">
    <property type="entry name" value="Peptidyl-prolyl cis-trans isomerase, FKBP-type, N-terminal domain"/>
    <property type="match status" value="2"/>
</dbReference>
<dbReference type="PANTHER" id="PTHR43811:SF19">
    <property type="entry name" value="39 KDA FK506-BINDING NUCLEAR PROTEIN"/>
    <property type="match status" value="1"/>
</dbReference>
<dbReference type="SUPFAM" id="SSF54534">
    <property type="entry name" value="FKBP-like"/>
    <property type="match status" value="1"/>
</dbReference>
<dbReference type="EC" id="5.2.1.8" evidence="6"/>
<comment type="similarity">
    <text evidence="2 6">Belongs to the FKBP-type PPIase family.</text>
</comment>
<evidence type="ECO:0000259" key="7">
    <source>
        <dbReference type="PROSITE" id="PS50059"/>
    </source>
</evidence>
<keyword evidence="3 5" id="KW-0697">Rotamase</keyword>
<dbReference type="Proteomes" id="UP000009222">
    <property type="component" value="Chromosome"/>
</dbReference>
<evidence type="ECO:0000313" key="8">
    <source>
        <dbReference type="EMBL" id="AEF80661.1"/>
    </source>
</evidence>
<evidence type="ECO:0000256" key="2">
    <source>
        <dbReference type="ARBA" id="ARBA00006577"/>
    </source>
</evidence>
<evidence type="ECO:0000256" key="6">
    <source>
        <dbReference type="RuleBase" id="RU003915"/>
    </source>
</evidence>
<dbReference type="PANTHER" id="PTHR43811">
    <property type="entry name" value="FKBP-TYPE PEPTIDYL-PROLYL CIS-TRANS ISOMERASE FKPA"/>
    <property type="match status" value="1"/>
</dbReference>
<gene>
    <name evidence="8" type="ordered locus">TREAZ_1101</name>
</gene>
<dbReference type="InterPro" id="IPR036944">
    <property type="entry name" value="PPIase_FKBP_N_sf"/>
</dbReference>
<reference evidence="9" key="1">
    <citation type="submission" date="2009-12" db="EMBL/GenBank/DDBJ databases">
        <title>Complete sequence of Treponema azotonutricium strain ZAS-9.</title>
        <authorList>
            <person name="Tetu S.G."/>
            <person name="Matson E."/>
            <person name="Ren Q."/>
            <person name="Seshadri R."/>
            <person name="Elbourne L."/>
            <person name="Hassan K.A."/>
            <person name="Durkin A."/>
            <person name="Radune D."/>
            <person name="Mohamoud Y."/>
            <person name="Shay R."/>
            <person name="Jin S."/>
            <person name="Zhang X."/>
            <person name="Lucey K."/>
            <person name="Ballor N.R."/>
            <person name="Ottesen E."/>
            <person name="Rosenthal R."/>
            <person name="Allen A."/>
            <person name="Leadbetter J.R."/>
            <person name="Paulsen I.T."/>
        </authorList>
    </citation>
    <scope>NUCLEOTIDE SEQUENCE [LARGE SCALE GENOMIC DNA]</scope>
    <source>
        <strain evidence="9">ATCC BAA-888 / DSM 13862 / ZAS-9</strain>
    </source>
</reference>
<name>F5Y7H9_LEAAZ</name>
<evidence type="ECO:0000256" key="1">
    <source>
        <dbReference type="ARBA" id="ARBA00000971"/>
    </source>
</evidence>
<dbReference type="PROSITE" id="PS51257">
    <property type="entry name" value="PROKAR_LIPOPROTEIN"/>
    <property type="match status" value="1"/>
</dbReference>
<sequence>MKTNKYAALFLSFFAFLVLLGGCKKEASAQENVLKIDKDTSYAIGMYLASQFTLPNVSYEYKSFSEGFKATTEKEEPKFSLDEGISKIQAVIEQISARDETGAQDEVVKIDVDTSYAIGMYLASQFTIPDVTYNYPSFSEGFKAFVEAKETKFSMDDAIPKIQAVFDQVTAREEVKNQELGAKNLDEGLAFLAENGTKPGIVTTSTGLQYEVITEGSGAKPTAQDEVRVDYEGTLLDGTVFDSSYARGEPIEFPLNGVIPGWTEGLQLMAEGSTYRLFIPSDLAYGSQGGGPIPPNSTLIFKVELLAVVK</sequence>
<dbReference type="Pfam" id="PF01346">
    <property type="entry name" value="FKBP_N"/>
    <property type="match status" value="1"/>
</dbReference>
<keyword evidence="9" id="KW-1185">Reference proteome</keyword>
<dbReference type="Gene3D" id="3.10.50.40">
    <property type="match status" value="1"/>
</dbReference>
<reference evidence="8 9" key="2">
    <citation type="journal article" date="2011" name="ISME J.">
        <title>RNA-seq reveals cooperative metabolic interactions between two termite-gut spirochete species in co-culture.</title>
        <authorList>
            <person name="Rosenthal A.Z."/>
            <person name="Matson E.G."/>
            <person name="Eldar A."/>
            <person name="Leadbetter J.R."/>
        </authorList>
    </citation>
    <scope>NUCLEOTIDE SEQUENCE [LARGE SCALE GENOMIC DNA]</scope>
    <source>
        <strain evidence="9">ATCC BAA-888 / DSM 13862 / ZAS-9</strain>
    </source>
</reference>
<evidence type="ECO:0000256" key="5">
    <source>
        <dbReference type="PROSITE-ProRule" id="PRU00277"/>
    </source>
</evidence>
<dbReference type="InParanoid" id="F5Y7H9"/>
<dbReference type="RefSeq" id="WP_015710889.1">
    <property type="nucleotide sequence ID" value="NC_015577.1"/>
</dbReference>
<dbReference type="FunFam" id="3.10.50.40:FF:000006">
    <property type="entry name" value="Peptidyl-prolyl cis-trans isomerase"/>
    <property type="match status" value="1"/>
</dbReference>
<dbReference type="InterPro" id="IPR001179">
    <property type="entry name" value="PPIase_FKBP_dom"/>
</dbReference>
<dbReference type="Pfam" id="PF00254">
    <property type="entry name" value="FKBP_C"/>
    <property type="match status" value="1"/>
</dbReference>
<evidence type="ECO:0000313" key="9">
    <source>
        <dbReference type="Proteomes" id="UP000009222"/>
    </source>
</evidence>
<organism evidence="8 9">
    <name type="scientific">Leadbettera azotonutricia (strain ATCC BAA-888 / DSM 13862 / ZAS-9)</name>
    <name type="common">Treponema azotonutricium</name>
    <dbReference type="NCBI Taxonomy" id="545695"/>
    <lineage>
        <taxon>Bacteria</taxon>
        <taxon>Pseudomonadati</taxon>
        <taxon>Spirochaetota</taxon>
        <taxon>Spirochaetia</taxon>
        <taxon>Spirochaetales</taxon>
        <taxon>Breznakiellaceae</taxon>
        <taxon>Leadbettera</taxon>
    </lineage>
</organism>
<evidence type="ECO:0000256" key="3">
    <source>
        <dbReference type="ARBA" id="ARBA00023110"/>
    </source>
</evidence>
<dbReference type="GO" id="GO:0006457">
    <property type="term" value="P:protein folding"/>
    <property type="evidence" value="ECO:0007669"/>
    <property type="project" value="InterPro"/>
</dbReference>
<comment type="catalytic activity">
    <reaction evidence="1 5 6">
        <text>[protein]-peptidylproline (omega=180) = [protein]-peptidylproline (omega=0)</text>
        <dbReference type="Rhea" id="RHEA:16237"/>
        <dbReference type="Rhea" id="RHEA-COMP:10747"/>
        <dbReference type="Rhea" id="RHEA-COMP:10748"/>
        <dbReference type="ChEBI" id="CHEBI:83833"/>
        <dbReference type="ChEBI" id="CHEBI:83834"/>
        <dbReference type="EC" id="5.2.1.8"/>
    </reaction>
</comment>
<accession>F5Y7H9</accession>
<feature type="domain" description="PPIase FKBP-type" evidence="7">
    <location>
        <begin position="224"/>
        <end position="309"/>
    </location>
</feature>
<dbReference type="KEGG" id="taz:TREAZ_1101"/>
<dbReference type="eggNOG" id="COG0545">
    <property type="taxonomic scope" value="Bacteria"/>
</dbReference>
<dbReference type="AlphaFoldDB" id="F5Y7H9"/>
<dbReference type="InterPro" id="IPR000774">
    <property type="entry name" value="PPIase_FKBP_N"/>
</dbReference>
<dbReference type="PROSITE" id="PS50059">
    <property type="entry name" value="FKBP_PPIASE"/>
    <property type="match status" value="1"/>
</dbReference>
<dbReference type="EMBL" id="CP001841">
    <property type="protein sequence ID" value="AEF80661.1"/>
    <property type="molecule type" value="Genomic_DNA"/>
</dbReference>